<dbReference type="EMBL" id="FXUF01000012">
    <property type="protein sequence ID" value="SMP65123.1"/>
    <property type="molecule type" value="Genomic_DNA"/>
</dbReference>
<accession>A0AA46AJW4</accession>
<evidence type="ECO:0000256" key="1">
    <source>
        <dbReference type="ARBA" id="ARBA00004651"/>
    </source>
</evidence>
<organism evidence="8 9">
    <name type="scientific">Anoxynatronum buryatiense</name>
    <dbReference type="NCBI Taxonomy" id="489973"/>
    <lineage>
        <taxon>Bacteria</taxon>
        <taxon>Bacillati</taxon>
        <taxon>Bacillota</taxon>
        <taxon>Clostridia</taxon>
        <taxon>Eubacteriales</taxon>
        <taxon>Clostridiaceae</taxon>
        <taxon>Anoxynatronum</taxon>
    </lineage>
</organism>
<evidence type="ECO:0000313" key="9">
    <source>
        <dbReference type="Proteomes" id="UP001158066"/>
    </source>
</evidence>
<evidence type="ECO:0000313" key="8">
    <source>
        <dbReference type="EMBL" id="SMP65123.1"/>
    </source>
</evidence>
<dbReference type="Proteomes" id="UP001158066">
    <property type="component" value="Unassembled WGS sequence"/>
</dbReference>
<evidence type="ECO:0000259" key="7">
    <source>
        <dbReference type="Pfam" id="PF00482"/>
    </source>
</evidence>
<dbReference type="RefSeq" id="WP_283410107.1">
    <property type="nucleotide sequence ID" value="NZ_FXUF01000012.1"/>
</dbReference>
<feature type="transmembrane region" description="Helical" evidence="6">
    <location>
        <begin position="103"/>
        <end position="121"/>
    </location>
</feature>
<comment type="subcellular location">
    <subcellularLocation>
        <location evidence="1">Cell membrane</location>
        <topology evidence="1">Multi-pass membrane protein</topology>
    </subcellularLocation>
</comment>
<dbReference type="Pfam" id="PF00482">
    <property type="entry name" value="T2SSF"/>
    <property type="match status" value="1"/>
</dbReference>
<dbReference type="PANTHER" id="PTHR35007">
    <property type="entry name" value="INTEGRAL MEMBRANE PROTEIN-RELATED"/>
    <property type="match status" value="1"/>
</dbReference>
<reference evidence="8" key="1">
    <citation type="submission" date="2017-05" db="EMBL/GenBank/DDBJ databases">
        <authorList>
            <person name="Varghese N."/>
            <person name="Submissions S."/>
        </authorList>
    </citation>
    <scope>NUCLEOTIDE SEQUENCE</scope>
    <source>
        <strain evidence="8">Su22</strain>
    </source>
</reference>
<evidence type="ECO:0000256" key="6">
    <source>
        <dbReference type="SAM" id="Phobius"/>
    </source>
</evidence>
<keyword evidence="9" id="KW-1185">Reference proteome</keyword>
<dbReference type="AlphaFoldDB" id="A0AA46AJW4"/>
<dbReference type="GO" id="GO:0005886">
    <property type="term" value="C:plasma membrane"/>
    <property type="evidence" value="ECO:0007669"/>
    <property type="project" value="UniProtKB-SubCell"/>
</dbReference>
<protein>
    <submittedName>
        <fullName evidence="8">Tight adherence protein C</fullName>
    </submittedName>
</protein>
<sequence length="306" mass="34749">MFITVTMAGVFGLTGTLFLLLHRAVFGEKMRMSQRMDHVLGEKEVPIRKQELSAPLYQRMFRPVLGKTANLVLAVIPFTREADLDKKVMEAGRPGNLNAREWMVIKTLLALAFAGLCWLFFQRTGRPEWQAVMMMVPLFFVGWFMVDSWLSGRVRRRRDEVQRALPDLLDLLTVSVEAGLGFEGALMKIVEKTNGLLSDEFLTVLRETKMGKSRRDALKDMAARLNVDSLSNFVGSIVLAEQLGISIGNVLRIQSKEMRQKKRQRAEETAMKAPIKMLIPMVMFIFPAIFIVLLGPAVLQIMRVFQ</sequence>
<name>A0AA46AJW4_9CLOT</name>
<evidence type="ECO:0000256" key="3">
    <source>
        <dbReference type="ARBA" id="ARBA00022692"/>
    </source>
</evidence>
<keyword evidence="5 6" id="KW-0472">Membrane</keyword>
<dbReference type="PANTHER" id="PTHR35007:SF2">
    <property type="entry name" value="PILUS ASSEMBLE PROTEIN"/>
    <property type="match status" value="1"/>
</dbReference>
<comment type="caution">
    <text evidence="8">The sequence shown here is derived from an EMBL/GenBank/DDBJ whole genome shotgun (WGS) entry which is preliminary data.</text>
</comment>
<evidence type="ECO:0000256" key="5">
    <source>
        <dbReference type="ARBA" id="ARBA00023136"/>
    </source>
</evidence>
<feature type="transmembrane region" description="Helical" evidence="6">
    <location>
        <begin position="133"/>
        <end position="150"/>
    </location>
</feature>
<evidence type="ECO:0000256" key="4">
    <source>
        <dbReference type="ARBA" id="ARBA00022989"/>
    </source>
</evidence>
<keyword evidence="3 6" id="KW-0812">Transmembrane</keyword>
<dbReference type="InterPro" id="IPR018076">
    <property type="entry name" value="T2SS_GspF_dom"/>
</dbReference>
<feature type="domain" description="Type II secretion system protein GspF" evidence="7">
    <location>
        <begin position="169"/>
        <end position="294"/>
    </location>
</feature>
<keyword evidence="4 6" id="KW-1133">Transmembrane helix</keyword>
<gene>
    <name evidence="8" type="ORF">SAMN06296020_11261</name>
</gene>
<keyword evidence="2" id="KW-1003">Cell membrane</keyword>
<evidence type="ECO:0000256" key="2">
    <source>
        <dbReference type="ARBA" id="ARBA00022475"/>
    </source>
</evidence>
<feature type="transmembrane region" description="Helical" evidence="6">
    <location>
        <begin position="281"/>
        <end position="302"/>
    </location>
</feature>
<proteinExistence type="predicted"/>
<feature type="transmembrane region" description="Helical" evidence="6">
    <location>
        <begin position="6"/>
        <end position="26"/>
    </location>
</feature>